<reference evidence="1 2" key="1">
    <citation type="submission" date="2019-03" db="EMBL/GenBank/DDBJ databases">
        <title>Genomic Encyclopedia of Type Strains, Phase IV (KMG-IV): sequencing the most valuable type-strain genomes for metagenomic binning, comparative biology and taxonomic classification.</title>
        <authorList>
            <person name="Goeker M."/>
        </authorList>
    </citation>
    <scope>NUCLEOTIDE SEQUENCE [LARGE SCALE GENOMIC DNA]</scope>
    <source>
        <strain evidence="1 2">DSM 24455</strain>
    </source>
</reference>
<comment type="caution">
    <text evidence="1">The sequence shown here is derived from an EMBL/GenBank/DDBJ whole genome shotgun (WGS) entry which is preliminary data.</text>
</comment>
<proteinExistence type="predicted"/>
<gene>
    <name evidence="1" type="ORF">EDD71_11647</name>
</gene>
<dbReference type="AlphaFoldDB" id="A0A4R7KEG4"/>
<protein>
    <submittedName>
        <fullName evidence="1">Uncharacterized protein</fullName>
    </submittedName>
</protein>
<keyword evidence="2" id="KW-1185">Reference proteome</keyword>
<organism evidence="1 2">
    <name type="scientific">Fonticella tunisiensis</name>
    <dbReference type="NCBI Taxonomy" id="1096341"/>
    <lineage>
        <taxon>Bacteria</taxon>
        <taxon>Bacillati</taxon>
        <taxon>Bacillota</taxon>
        <taxon>Clostridia</taxon>
        <taxon>Eubacteriales</taxon>
        <taxon>Clostridiaceae</taxon>
        <taxon>Fonticella</taxon>
    </lineage>
</organism>
<dbReference type="RefSeq" id="WP_243116443.1">
    <property type="nucleotide sequence ID" value="NZ_SOAZ01000016.1"/>
</dbReference>
<evidence type="ECO:0000313" key="2">
    <source>
        <dbReference type="Proteomes" id="UP000295325"/>
    </source>
</evidence>
<name>A0A4R7KEG4_9CLOT</name>
<dbReference type="Proteomes" id="UP000295325">
    <property type="component" value="Unassembled WGS sequence"/>
</dbReference>
<dbReference type="EMBL" id="SOAZ01000016">
    <property type="protein sequence ID" value="TDT51961.1"/>
    <property type="molecule type" value="Genomic_DNA"/>
</dbReference>
<evidence type="ECO:0000313" key="1">
    <source>
        <dbReference type="EMBL" id="TDT51961.1"/>
    </source>
</evidence>
<sequence>MKDKEKMEYVQSMPMMQMPVQCCPIMDMENMEDEGEQRLEMMYPETYYIIRPAVVNRCDIMETKHGEMHIPDREEMDEMIEEICDEVEEEVEKEIKSSKDNMSRQFGYGRRRLLRDLVGVSLIGELLGRRRRRRRRRPFPHPPYGGYPPYYGPYPWYPQYPIY</sequence>
<accession>A0A4R7KEG4</accession>